<evidence type="ECO:0000256" key="1">
    <source>
        <dbReference type="SAM" id="SignalP"/>
    </source>
</evidence>
<dbReference type="Proteomes" id="UP001499910">
    <property type="component" value="Unassembled WGS sequence"/>
</dbReference>
<dbReference type="InterPro" id="IPR025512">
    <property type="entry name" value="DUF4399"/>
</dbReference>
<dbReference type="RefSeq" id="WP_259547240.1">
    <property type="nucleotide sequence ID" value="NZ_BAABHW010000001.1"/>
</dbReference>
<dbReference type="Pfam" id="PF14347">
    <property type="entry name" value="DUF4399"/>
    <property type="match status" value="1"/>
</dbReference>
<comment type="caution">
    <text evidence="3">The sequence shown here is derived from an EMBL/GenBank/DDBJ whole genome shotgun (WGS) entry which is preliminary data.</text>
</comment>
<organism evidence="3 4">
    <name type="scientific">[Roseibacterium] beibuensis</name>
    <dbReference type="NCBI Taxonomy" id="1193142"/>
    <lineage>
        <taxon>Bacteria</taxon>
        <taxon>Pseudomonadati</taxon>
        <taxon>Pseudomonadota</taxon>
        <taxon>Alphaproteobacteria</taxon>
        <taxon>Rhodobacterales</taxon>
        <taxon>Roseobacteraceae</taxon>
        <taxon>Roseicyclus</taxon>
    </lineage>
</organism>
<feature type="chain" id="PRO_5046142951" evidence="1">
    <location>
        <begin position="19"/>
        <end position="144"/>
    </location>
</feature>
<gene>
    <name evidence="3" type="ORF">GCM10023209_01420</name>
</gene>
<protein>
    <submittedName>
        <fullName evidence="3">DUF4399 domain-containing protein</fullName>
    </submittedName>
</protein>
<keyword evidence="4" id="KW-1185">Reference proteome</keyword>
<sequence length="144" mass="15004">MKQILVASLFAIASPAFGQGMAAPEGAEVYFIGLEDGATATSPLTVRFGLSGMGVAPAGTEAEHTGHHHLLVDRAPLGEGPDGADELLSSLPADDNHRHFGAGQTEVTLDLEPGQHRLQLVLGDMNHVPHSPPVTSDQITITVE</sequence>
<keyword evidence="1" id="KW-0732">Signal</keyword>
<evidence type="ECO:0000313" key="4">
    <source>
        <dbReference type="Proteomes" id="UP001499910"/>
    </source>
</evidence>
<dbReference type="EMBL" id="BAABHW010000001">
    <property type="protein sequence ID" value="GAA5064679.1"/>
    <property type="molecule type" value="Genomic_DNA"/>
</dbReference>
<evidence type="ECO:0000313" key="3">
    <source>
        <dbReference type="EMBL" id="GAA5064679.1"/>
    </source>
</evidence>
<feature type="signal peptide" evidence="1">
    <location>
        <begin position="1"/>
        <end position="18"/>
    </location>
</feature>
<name>A0ABP9KVN4_9RHOB</name>
<accession>A0ABP9KVN4</accession>
<reference evidence="4" key="1">
    <citation type="journal article" date="2019" name="Int. J. Syst. Evol. Microbiol.">
        <title>The Global Catalogue of Microorganisms (GCM) 10K type strain sequencing project: providing services to taxonomists for standard genome sequencing and annotation.</title>
        <authorList>
            <consortium name="The Broad Institute Genomics Platform"/>
            <consortium name="The Broad Institute Genome Sequencing Center for Infectious Disease"/>
            <person name="Wu L."/>
            <person name="Ma J."/>
        </authorList>
    </citation>
    <scope>NUCLEOTIDE SEQUENCE [LARGE SCALE GENOMIC DNA]</scope>
    <source>
        <strain evidence="4">JCM 18015</strain>
    </source>
</reference>
<proteinExistence type="predicted"/>
<evidence type="ECO:0000259" key="2">
    <source>
        <dbReference type="Pfam" id="PF14347"/>
    </source>
</evidence>
<feature type="domain" description="DUF4399" evidence="2">
    <location>
        <begin position="46"/>
        <end position="144"/>
    </location>
</feature>